<feature type="domain" description="Acetophenone carboxylase-like C-terminal" evidence="7">
    <location>
        <begin position="641"/>
        <end position="707"/>
    </location>
</feature>
<evidence type="ECO:0000259" key="4">
    <source>
        <dbReference type="Pfam" id="PF02538"/>
    </source>
</evidence>
<dbReference type="InterPro" id="IPR008040">
    <property type="entry name" value="Hydant_A_N"/>
</dbReference>
<dbReference type="PANTHER" id="PTHR11365">
    <property type="entry name" value="5-OXOPROLINASE RELATED"/>
    <property type="match status" value="1"/>
</dbReference>
<evidence type="ECO:0000256" key="1">
    <source>
        <dbReference type="ARBA" id="ARBA00010403"/>
    </source>
</evidence>
<feature type="domain" description="AsmA" evidence="5">
    <location>
        <begin position="1871"/>
        <end position="2004"/>
    </location>
</feature>
<dbReference type="Proteomes" id="UP000697995">
    <property type="component" value="Unassembled WGS sequence"/>
</dbReference>
<comment type="similarity">
    <text evidence="1">Belongs to the oxoprolinase family.</text>
</comment>
<evidence type="ECO:0000313" key="9">
    <source>
        <dbReference type="Proteomes" id="UP000697995"/>
    </source>
</evidence>
<keyword evidence="9" id="KW-1185">Reference proteome</keyword>
<reference evidence="8 9" key="1">
    <citation type="journal article" date="2020" name="Microorganisms">
        <title>Osmotic Adaptation and Compatible Solute Biosynthesis of Phototrophic Bacteria as Revealed from Genome Analyses.</title>
        <authorList>
            <person name="Imhoff J.F."/>
            <person name="Rahn T."/>
            <person name="Kunzel S."/>
            <person name="Keller A."/>
            <person name="Neulinger S.C."/>
        </authorList>
    </citation>
    <scope>NUCLEOTIDE SEQUENCE [LARGE SCALE GENOMIC DNA]</scope>
    <source>
        <strain evidence="8 9">DSM 15382</strain>
    </source>
</reference>
<dbReference type="Pfam" id="PF01968">
    <property type="entry name" value="Hydantoinase_A"/>
    <property type="match status" value="1"/>
</dbReference>
<protein>
    <recommendedName>
        <fullName evidence="10">5-oxoprolinase</fullName>
    </recommendedName>
</protein>
<feature type="compositionally biased region" description="Low complexity" evidence="2">
    <location>
        <begin position="434"/>
        <end position="452"/>
    </location>
</feature>
<feature type="region of interest" description="Disordered" evidence="2">
    <location>
        <begin position="230"/>
        <end position="258"/>
    </location>
</feature>
<evidence type="ECO:0000259" key="7">
    <source>
        <dbReference type="Pfam" id="PF19278"/>
    </source>
</evidence>
<accession>A0ABS1CX24</accession>
<feature type="region of interest" description="Disordered" evidence="2">
    <location>
        <begin position="434"/>
        <end position="453"/>
    </location>
</feature>
<dbReference type="Pfam" id="PF02538">
    <property type="entry name" value="Hydantoinase_B"/>
    <property type="match status" value="1"/>
</dbReference>
<dbReference type="InterPro" id="IPR003692">
    <property type="entry name" value="Hydantoinase_B"/>
</dbReference>
<evidence type="ECO:0000259" key="6">
    <source>
        <dbReference type="Pfam" id="PF05378"/>
    </source>
</evidence>
<organism evidence="8 9">
    <name type="scientific">Paracraurococcus ruber</name>
    <dbReference type="NCBI Taxonomy" id="77675"/>
    <lineage>
        <taxon>Bacteria</taxon>
        <taxon>Pseudomonadati</taxon>
        <taxon>Pseudomonadota</taxon>
        <taxon>Alphaproteobacteria</taxon>
        <taxon>Acetobacterales</taxon>
        <taxon>Roseomonadaceae</taxon>
        <taxon>Paracraurococcus</taxon>
    </lineage>
</organism>
<feature type="compositionally biased region" description="Basic and acidic residues" evidence="2">
    <location>
        <begin position="2037"/>
        <end position="2047"/>
    </location>
</feature>
<dbReference type="Pfam" id="PF19278">
    <property type="entry name" value="Hydant_A_C"/>
    <property type="match status" value="1"/>
</dbReference>
<gene>
    <name evidence="8" type="ORF">CKO45_12015</name>
</gene>
<dbReference type="Pfam" id="PF05170">
    <property type="entry name" value="AsmA"/>
    <property type="match status" value="1"/>
</dbReference>
<sequence>MGGSWQFWIDRGGTFTDIVARDPSGRLSTAKFLSENPERYRDAAVAGIRHILGLPPGAPIPPGLVEAVKMGTTVATNALLERKGERVLLLVNRGFADLLRIGNQARPRLFDLNVRLPDLLHERVAEIAGRVAVDGTEIEALDEAGARAALQAGFAAGIRAVAIALMHAWAHPAHEIRLGEIAREVGFPQVSLSHQASPLPRIVPRGDTTVVDAYLSPILRRYVGQVAGELRPAGPDEDAVRSSDAAGGGRESAGQDQPRLYFMQSNGGLAEAGHFQGKDAILSGPAGGIVGAARTAAMAGFDRIIGFDMGGTSTDVALYAGEFERAFETLVAGVRMRAPMMAINTVAAGGGSILQFDGARYRVGPDSAGAVPGPACYRRGGPLTVTDANVMVGKIQPAHFPSLFGPAGDQPLDADVVREKFAALAAEIATATGEAGSPRASGGAGSPPAAGATDPRAVAEGFLRVAVANMANAIKQVSIQKGHDVTKYALQCFGGAGGQHACLVADELGMETVFIHPFAGVLSAYGMGLADQTVIREGAVEAPLTPEAMDDLAARLDALAAEGREELLRQGAPADRIAAARRLHLRYAGTDSFLPVPFGAHDAVLEAFTAAHRQRFGFATPEREVVVEACIAEVTAAGERVEEATLPARPAGEALQPIDTVPLFTGGQATDAPIYDRDALLAGDRLAGPALIRESTATTVVEPGWTAEVTPLNHLVLRRTTPRAATRVEATGRPDPVMLELFNNLFMSIAEQTGAVLQNTSLSVNIKERLDFSCAIFDATGALVANAPHVPVHLGAMGESVRTVIRERGAASASPLRPGDVVALNNPYNGGTHLPDITVITPVFDDAGREILFFVGSRGHHADVGGLTPGSTPPVSRTLEEEGVVIDNFLLVEQGRFREAEFRALLAGARYPARSPDVNVADIKAQVAANEKGVQELQRAVRDQGLDTVRAYMRHVMDNAEESVRRVLDRLQDGAFETTLDDGTPLRVAVRVDRANRRAAIDFTGTGPQRPTNFNAPAAVCRAVVLYCFRALVGEEIPLNDGCLKPLEIIVPPGTFLSPRPGAAVVAGNTEVSQVTCNALLAALGACASAQATMNNLLFGDAEYQYYETVCGGVGAGPLPGGGGFDGWGPVQTHMTNTRMTDPEVLELRYPVRLEEFSIRRGSGGGGRWLLGGGLALLALLAAALWTVPRWLDWESWRPELADLASARLGRPVTLDGPITLVLLPQPRVEAQAVTVGAAEDGVSVAARAMRLRLDLPALLAGRLEPREIALVGGEITLPWPPVALPGFRLSPLLGALEARLEDCRLRLGALQAEAVNARLVTGGALEAMVAEGSLAWRGYAVRFTAQLGRAGFDGIAPLDLMLAAAGSSVSARGVLAPEGGFEGRVEAGGSDLSVLVPAPAGPWRATGRLTAAADLVAADDLSLELGGQPARGAATFRLAPAPRLDVTLQAGRLDLDAWMAALRGARAYALPQAVPVSLDLSAESTGFGGLPLRRLRGAIFLEGDRLSLSDVTALLPGETEIEAAGATAGPRLELSVRFAAKQLRETLAALGLPLAGTDPSRLRAAEGRFKLGLEGTEAAVSDLAATLDGVRLTGAGVWRQGANGRPSIGLGLTLDRLDLNGLLPPLPDGPALTAGLAGFDLNLRLAADRIAWAGLAADRATLDGALENGRLTLRRLALRTGEADLAASGAVQLGASPRLQDVTLELNGAGATLVPWLPAGWSGLAPLLAQPVALRLTGSGAAEALALRAEGDLGALRVEAGALLDTVQDRGTASLTLRHPGAARLLAPLLGEEVRDWLGQGSFSAIANLSGQGRAITAEHLDLVAGGFRGRGQMTLALDGPRPRLAGRFAAEALPLPWTPLRGTAPLGLDRLDALDAEIALEAGRVEMAGQVLAEQATAALKLAAGTLRLDGVQARLGGGTLRGSLVAEGEASPPRLALEARLADAVLAGPLLGLPLDLSAGRLEGSASLSAAGHSLAALWATLAGEATVAARDGVLSGLDLGAAQAAGGLPDLAVAEAALRRLRHRQVRQPRLGPRRESSRSSPG</sequence>
<evidence type="ECO:0000313" key="8">
    <source>
        <dbReference type="EMBL" id="MBK1658959.1"/>
    </source>
</evidence>
<evidence type="ECO:0000256" key="2">
    <source>
        <dbReference type="SAM" id="MobiDB-lite"/>
    </source>
</evidence>
<evidence type="ECO:0008006" key="10">
    <source>
        <dbReference type="Google" id="ProtNLM"/>
    </source>
</evidence>
<dbReference type="RefSeq" id="WP_200305633.1">
    <property type="nucleotide sequence ID" value="NZ_NRSG01000076.1"/>
</dbReference>
<feature type="region of interest" description="Disordered" evidence="2">
    <location>
        <begin position="2028"/>
        <end position="2047"/>
    </location>
</feature>
<feature type="domain" description="Hydantoinase A/oxoprolinase" evidence="3">
    <location>
        <begin position="205"/>
        <end position="533"/>
    </location>
</feature>
<dbReference type="InterPro" id="IPR049517">
    <property type="entry name" value="ACX-like_C"/>
</dbReference>
<dbReference type="EMBL" id="NRSG01000076">
    <property type="protein sequence ID" value="MBK1658959.1"/>
    <property type="molecule type" value="Genomic_DNA"/>
</dbReference>
<dbReference type="InterPro" id="IPR045079">
    <property type="entry name" value="Oxoprolinase-like"/>
</dbReference>
<evidence type="ECO:0000259" key="5">
    <source>
        <dbReference type="Pfam" id="PF05170"/>
    </source>
</evidence>
<proteinExistence type="inferred from homology"/>
<feature type="domain" description="Hydantoinase/oxoprolinase N-terminal" evidence="6">
    <location>
        <begin position="7"/>
        <end position="186"/>
    </location>
</feature>
<dbReference type="Pfam" id="PF05378">
    <property type="entry name" value="Hydant_A_N"/>
    <property type="match status" value="1"/>
</dbReference>
<dbReference type="PANTHER" id="PTHR11365:SF23">
    <property type="entry name" value="HYPOTHETICAL 5-OXOPROLINASE (EUROFUNG)-RELATED"/>
    <property type="match status" value="1"/>
</dbReference>
<dbReference type="InterPro" id="IPR007844">
    <property type="entry name" value="AsmA"/>
</dbReference>
<dbReference type="InterPro" id="IPR002821">
    <property type="entry name" value="Hydantoinase_A"/>
</dbReference>
<comment type="caution">
    <text evidence="8">The sequence shown here is derived from an EMBL/GenBank/DDBJ whole genome shotgun (WGS) entry which is preliminary data.</text>
</comment>
<evidence type="ECO:0000259" key="3">
    <source>
        <dbReference type="Pfam" id="PF01968"/>
    </source>
</evidence>
<feature type="domain" description="Hydantoinase B/oxoprolinase" evidence="4">
    <location>
        <begin position="735"/>
        <end position="1175"/>
    </location>
</feature>
<name>A0ABS1CX24_9PROT</name>